<feature type="compositionally biased region" description="Low complexity" evidence="1">
    <location>
        <begin position="567"/>
        <end position="578"/>
    </location>
</feature>
<dbReference type="AlphaFoldDB" id="A0A177TRB9"/>
<evidence type="ECO:0000313" key="3">
    <source>
        <dbReference type="Proteomes" id="UP000077521"/>
    </source>
</evidence>
<dbReference type="Gene3D" id="3.30.70.270">
    <property type="match status" value="1"/>
</dbReference>
<feature type="compositionally biased region" description="Basic and acidic residues" evidence="1">
    <location>
        <begin position="147"/>
        <end position="157"/>
    </location>
</feature>
<feature type="compositionally biased region" description="Low complexity" evidence="1">
    <location>
        <begin position="585"/>
        <end position="604"/>
    </location>
</feature>
<feature type="compositionally biased region" description="Basic and acidic residues" evidence="1">
    <location>
        <begin position="34"/>
        <end position="43"/>
    </location>
</feature>
<dbReference type="PANTHER" id="PTHR33050:SF7">
    <property type="entry name" value="RIBONUCLEASE H"/>
    <property type="match status" value="1"/>
</dbReference>
<accession>A0A177TRB9</accession>
<evidence type="ECO:0000313" key="2">
    <source>
        <dbReference type="EMBL" id="KAE8251981.1"/>
    </source>
</evidence>
<evidence type="ECO:0008006" key="4">
    <source>
        <dbReference type="Google" id="ProtNLM"/>
    </source>
</evidence>
<comment type="caution">
    <text evidence="2">The sequence shown here is derived from an EMBL/GenBank/DDBJ whole genome shotgun (WGS) entry which is preliminary data.</text>
</comment>
<evidence type="ECO:0000256" key="1">
    <source>
        <dbReference type="SAM" id="MobiDB-lite"/>
    </source>
</evidence>
<dbReference type="EMBL" id="LWDF02000223">
    <property type="protein sequence ID" value="KAE8251981.1"/>
    <property type="molecule type" value="Genomic_DNA"/>
</dbReference>
<name>A0A177TRB9_9BASI</name>
<dbReference type="SUPFAM" id="SSF56672">
    <property type="entry name" value="DNA/RNA polymerases"/>
    <property type="match status" value="1"/>
</dbReference>
<protein>
    <recommendedName>
        <fullName evidence="4">Reverse transcriptase domain-containing protein</fullName>
    </recommendedName>
</protein>
<dbReference type="InterPro" id="IPR043128">
    <property type="entry name" value="Rev_trsase/Diguanyl_cyclase"/>
</dbReference>
<organism evidence="2 3">
    <name type="scientific">Tilletia indica</name>
    <dbReference type="NCBI Taxonomy" id="43049"/>
    <lineage>
        <taxon>Eukaryota</taxon>
        <taxon>Fungi</taxon>
        <taxon>Dikarya</taxon>
        <taxon>Basidiomycota</taxon>
        <taxon>Ustilaginomycotina</taxon>
        <taxon>Exobasidiomycetes</taxon>
        <taxon>Tilletiales</taxon>
        <taxon>Tilletiaceae</taxon>
        <taxon>Tilletia</taxon>
    </lineage>
</organism>
<feature type="region of interest" description="Disordered" evidence="1">
    <location>
        <begin position="552"/>
        <end position="621"/>
    </location>
</feature>
<dbReference type="Proteomes" id="UP000077521">
    <property type="component" value="Unassembled WGS sequence"/>
</dbReference>
<reference evidence="2" key="1">
    <citation type="submission" date="2016-04" db="EMBL/GenBank/DDBJ databases">
        <authorList>
            <person name="Nguyen H.D."/>
            <person name="Samba Siva P."/>
            <person name="Cullis J."/>
            <person name="Levesque C.A."/>
            <person name="Hambleton S."/>
        </authorList>
    </citation>
    <scope>NUCLEOTIDE SEQUENCE</scope>
    <source>
        <strain evidence="2">DAOMC 236416</strain>
    </source>
</reference>
<keyword evidence="3" id="KW-1185">Reference proteome</keyword>
<feature type="compositionally biased region" description="Polar residues" evidence="1">
    <location>
        <begin position="158"/>
        <end position="172"/>
    </location>
</feature>
<dbReference type="PANTHER" id="PTHR33050">
    <property type="entry name" value="REVERSE TRANSCRIPTASE DOMAIN-CONTAINING PROTEIN"/>
    <property type="match status" value="1"/>
</dbReference>
<sequence>MTDPSVFSTQSSVDTKLDEAKRVLPSSAIQDYVRARTEGHTHEAAMLMASAPKTSNDTASSATSIQPASTGTHLSTTTPATTQSSSNPSKTSHADPTLPKTSNRATRTSSATRTLRSSTSATAAPAEKRTIAQVAGTDETPRPATRSRTETDERRQADSSTAVHATPTTGIQTAPAPALPRVRTPEPEVSMDAIVKAFQRFSPSKRQSFLTAVRQMDPPSSPDRVNPLATHVVPSPVAAISSLGHASAPALALTGTAAGGPLNGFAASSSPFQSAAPKEIVPLARVGESALPVPGAPHPPAITAPSAGIAAATSSIPFPTDDALGHLSGSAMPGFPVLQPPTPHQPVGADPSHPELDPHLLLGYDPLGTVGEMVQLPCQTTLHKVCSSQYVELWHFTAEGMAAGFRKGANISDAGKRLMDQLGTELELPKAVIPDECMPFQAYFHASRKHVDTIRHVARQQIDPTKRTLLMNEAAIWTQAYENITSRVGSWAMTAKYSALLRHYYYSCTIGMTRPNPSLWQARLWEHVIAIRQGNLWEGTLPYEPIFGLPGSAPPQPHPTPLPTYNPAPVHAPTLAHAPTPPYHPAYGHASGSSRGASRPPARGQQKGAGRPFRPSPHGGSRNAMGACFICGRTQSEFPHDVQTCTTPPAGRSTPFAYRDEYNHLLRTSDNSSIWRTTLNSVDLLIKLRPELANARRPLNPDGFDRVLRSLNLMDDYGDLVEGFRGGFDFGIPPIQETRTPPNHLSATENMEVLDQIAAKELEKGRWAGPYSREEIEKEIGPFQSSPMGLIPKPNGDWRLVQDLSYPRNGSYLSINSYIVADEYLTTWDDVTTVFVALLELSRQVQGATFDAMEAFRGILALASQLPGLIVQLREGVFYYDFFLPFGLASATGVWGRVADCVKAIITTKLLRRVRIFRWVDDFLVVRLDPSVQTNDIIAATEGLDFPWNPAKTTDFRPDPKYVGWVFRVAERKVVLPRDKAEKYGQRALSLKQKDRIKLSEVLQLHGSLQHVAFVARDLRPFLAELGRFAASWPENQPFRTRSIPPEVKKECNHWVVHLAQIPFVRSFAPPARSFPLTVWVDASTEWGIGVIVGERWRAWRWIDGWKRDGRGIGWGEAVALELGMRAAIAQGAKCASITFRSDNQGVIACYKLGRSRNKQINTVLKRVVDLERDFKVRLDIAYIETDSNPADGPSRGVLPTGPRLPNFKIPPPLAPYLHAVPLD</sequence>
<feature type="compositionally biased region" description="Polar residues" evidence="1">
    <location>
        <begin position="52"/>
        <end position="68"/>
    </location>
</feature>
<gene>
    <name evidence="2" type="ORF">A4X13_0g3757</name>
</gene>
<dbReference type="InterPro" id="IPR043502">
    <property type="entry name" value="DNA/RNA_pol_sf"/>
</dbReference>
<dbReference type="InterPro" id="IPR052055">
    <property type="entry name" value="Hepadnavirus_pol/RT"/>
</dbReference>
<proteinExistence type="predicted"/>
<feature type="compositionally biased region" description="Low complexity" evidence="1">
    <location>
        <begin position="69"/>
        <end position="89"/>
    </location>
</feature>
<feature type="compositionally biased region" description="Low complexity" evidence="1">
    <location>
        <begin position="101"/>
        <end position="125"/>
    </location>
</feature>
<dbReference type="Gene3D" id="3.10.10.10">
    <property type="entry name" value="HIV Type 1 Reverse Transcriptase, subunit A, domain 1"/>
    <property type="match status" value="1"/>
</dbReference>
<feature type="region of interest" description="Disordered" evidence="1">
    <location>
        <begin position="34"/>
        <end position="184"/>
    </location>
</feature>
<reference evidence="2" key="2">
    <citation type="journal article" date="2019" name="IMA Fungus">
        <title>Genome sequencing and comparison of five Tilletia species to identify candidate genes for the detection of regulated species infecting wheat.</title>
        <authorList>
            <person name="Nguyen H.D.T."/>
            <person name="Sultana T."/>
            <person name="Kesanakurti P."/>
            <person name="Hambleton S."/>
        </authorList>
    </citation>
    <scope>NUCLEOTIDE SEQUENCE</scope>
    <source>
        <strain evidence="2">DAOMC 236416</strain>
    </source>
</reference>
<feature type="compositionally biased region" description="Pro residues" evidence="1">
    <location>
        <begin position="552"/>
        <end position="566"/>
    </location>
</feature>